<accession>A0ABW4U137</accession>
<keyword evidence="2" id="KW-1185">Reference proteome</keyword>
<protein>
    <submittedName>
        <fullName evidence="1">Uncharacterized protein</fullName>
    </submittedName>
</protein>
<gene>
    <name evidence="1" type="ORF">ACFSGX_10705</name>
</gene>
<reference evidence="2" key="1">
    <citation type="journal article" date="2019" name="Int. J. Syst. Evol. Microbiol.">
        <title>The Global Catalogue of Microorganisms (GCM) 10K type strain sequencing project: providing services to taxonomists for standard genome sequencing and annotation.</title>
        <authorList>
            <consortium name="The Broad Institute Genomics Platform"/>
            <consortium name="The Broad Institute Genome Sequencing Center for Infectious Disease"/>
            <person name="Wu L."/>
            <person name="Ma J."/>
        </authorList>
    </citation>
    <scope>NUCLEOTIDE SEQUENCE [LARGE SCALE GENOMIC DNA]</scope>
    <source>
        <strain evidence="2">CGMCC 1.12702</strain>
    </source>
</reference>
<dbReference type="Proteomes" id="UP001597400">
    <property type="component" value="Unassembled WGS sequence"/>
</dbReference>
<evidence type="ECO:0000313" key="1">
    <source>
        <dbReference type="EMBL" id="MFD1951233.1"/>
    </source>
</evidence>
<sequence>MTGIFDRLMPAKRWTPSRYRALLRARGPRSVQFRTRAAILVGAILIGIVATLFAEAADWAGRVFERYAESFWRRRPRAGA</sequence>
<organism evidence="1 2">
    <name type="scientific">Sphingomonas arantia</name>
    <dbReference type="NCBI Taxonomy" id="1460676"/>
    <lineage>
        <taxon>Bacteria</taxon>
        <taxon>Pseudomonadati</taxon>
        <taxon>Pseudomonadota</taxon>
        <taxon>Alphaproteobacteria</taxon>
        <taxon>Sphingomonadales</taxon>
        <taxon>Sphingomonadaceae</taxon>
        <taxon>Sphingomonas</taxon>
    </lineage>
</organism>
<dbReference type="RefSeq" id="WP_380929741.1">
    <property type="nucleotide sequence ID" value="NZ_JBHUGS010000002.1"/>
</dbReference>
<evidence type="ECO:0000313" key="2">
    <source>
        <dbReference type="Proteomes" id="UP001597400"/>
    </source>
</evidence>
<comment type="caution">
    <text evidence="1">The sequence shown here is derived from an EMBL/GenBank/DDBJ whole genome shotgun (WGS) entry which is preliminary data.</text>
</comment>
<proteinExistence type="predicted"/>
<name>A0ABW4U137_9SPHN</name>
<dbReference type="EMBL" id="JBHUGS010000002">
    <property type="protein sequence ID" value="MFD1951233.1"/>
    <property type="molecule type" value="Genomic_DNA"/>
</dbReference>